<protein>
    <recommendedName>
        <fullName evidence="4">PH domain-containing protein</fullName>
    </recommendedName>
</protein>
<reference evidence="2 3" key="1">
    <citation type="submission" date="2024-04" db="EMBL/GenBank/DDBJ databases">
        <title>Dissimilatory iodate-reducing microorganisms contribute to the enrichment of iodine in groundwater.</title>
        <authorList>
            <person name="Jiang Z."/>
        </authorList>
    </citation>
    <scope>NUCLEOTIDE SEQUENCE [LARGE SCALE GENOMIC DNA]</scope>
    <source>
        <strain evidence="2 3">NCP973</strain>
    </source>
</reference>
<evidence type="ECO:0000256" key="1">
    <source>
        <dbReference type="SAM" id="Phobius"/>
    </source>
</evidence>
<feature type="transmembrane region" description="Helical" evidence="1">
    <location>
        <begin position="16"/>
        <end position="38"/>
    </location>
</feature>
<keyword evidence="1" id="KW-0812">Transmembrane</keyword>
<evidence type="ECO:0000313" key="2">
    <source>
        <dbReference type="EMBL" id="WZJ20412.1"/>
    </source>
</evidence>
<sequence length="188" mass="21489">MDDADTLTIRPNYPGLLMAILLLGFAAGISLVMLLALTRKDVFGPALFDWLLIIFLIVFIFLFMLGSLYVLWNHIAVLFSGLRPSLAVRIDRQGIHYPLRYEGLIPWQLIRDIQVHNGYNGSSLWFTIDPSLPLRGYSVLDHIYSIGNEQVIGYVRLLSHQYSFSAPELMQELRRLAPERVHMAYPLS</sequence>
<gene>
    <name evidence="2" type="ORF">AADV58_10640</name>
</gene>
<accession>A0ABZ2XDN8</accession>
<name>A0ABZ2XDN8_9RHOO</name>
<dbReference type="Proteomes" id="UP001479520">
    <property type="component" value="Chromosome"/>
</dbReference>
<organism evidence="2 3">
    <name type="scientific">Azonexus hydrophilus</name>
    <dbReference type="NCBI Taxonomy" id="418702"/>
    <lineage>
        <taxon>Bacteria</taxon>
        <taxon>Pseudomonadati</taxon>
        <taxon>Pseudomonadota</taxon>
        <taxon>Betaproteobacteria</taxon>
        <taxon>Rhodocyclales</taxon>
        <taxon>Azonexaceae</taxon>
        <taxon>Azonexus</taxon>
    </lineage>
</organism>
<dbReference type="RefSeq" id="WP_341743153.1">
    <property type="nucleotide sequence ID" value="NZ_CP151406.1"/>
</dbReference>
<proteinExistence type="predicted"/>
<keyword evidence="1" id="KW-0472">Membrane</keyword>
<dbReference type="EMBL" id="CP151406">
    <property type="protein sequence ID" value="WZJ20412.1"/>
    <property type="molecule type" value="Genomic_DNA"/>
</dbReference>
<evidence type="ECO:0008006" key="4">
    <source>
        <dbReference type="Google" id="ProtNLM"/>
    </source>
</evidence>
<keyword evidence="3" id="KW-1185">Reference proteome</keyword>
<feature type="transmembrane region" description="Helical" evidence="1">
    <location>
        <begin position="50"/>
        <end position="72"/>
    </location>
</feature>
<evidence type="ECO:0000313" key="3">
    <source>
        <dbReference type="Proteomes" id="UP001479520"/>
    </source>
</evidence>
<keyword evidence="1" id="KW-1133">Transmembrane helix</keyword>